<organism evidence="2 3">
    <name type="scientific">Trachipleistophora hominis</name>
    <name type="common">Microsporidian parasite</name>
    <dbReference type="NCBI Taxonomy" id="72359"/>
    <lineage>
        <taxon>Eukaryota</taxon>
        <taxon>Fungi</taxon>
        <taxon>Fungi incertae sedis</taxon>
        <taxon>Microsporidia</taxon>
        <taxon>Pleistophoridae</taxon>
        <taxon>Trachipleistophora</taxon>
    </lineage>
</organism>
<evidence type="ECO:0000313" key="3">
    <source>
        <dbReference type="Proteomes" id="UP000011185"/>
    </source>
</evidence>
<keyword evidence="1" id="KW-0472">Membrane</keyword>
<keyword evidence="1" id="KW-1133">Transmembrane helix</keyword>
<dbReference type="VEuPathDB" id="MicrosporidiaDB:THOM_2441"/>
<dbReference type="Proteomes" id="UP000011185">
    <property type="component" value="Unassembled WGS sequence"/>
</dbReference>
<evidence type="ECO:0000256" key="1">
    <source>
        <dbReference type="SAM" id="Phobius"/>
    </source>
</evidence>
<keyword evidence="3" id="KW-1185">Reference proteome</keyword>
<name>L7JTH8_TRAHO</name>
<dbReference type="AlphaFoldDB" id="L7JTH8"/>
<protein>
    <submittedName>
        <fullName evidence="2">Uncharacterized protein</fullName>
    </submittedName>
</protein>
<gene>
    <name evidence="2" type="ORF">THOM_2441</name>
</gene>
<feature type="transmembrane region" description="Helical" evidence="1">
    <location>
        <begin position="55"/>
        <end position="78"/>
    </location>
</feature>
<dbReference type="InParanoid" id="L7JTH8"/>
<dbReference type="EMBL" id="JH994034">
    <property type="protein sequence ID" value="ELQ74630.1"/>
    <property type="molecule type" value="Genomic_DNA"/>
</dbReference>
<sequence>MVQSLDTLKKARKRHVQTPVTTPKYLIALKSVTSFENDTYSLEDSVIEYVLAGDYTVFIVIVILVVCMVGILAGLIVWRRMYDKSKDCESCSTDSFVIDGDIGGSISDKVDDGEIDNIVRDSENDIDNNIDDYKNNDTVKNYEIDNGRCVDSYEAGGIKNNISGIDGLKKK</sequence>
<accession>L7JTH8</accession>
<evidence type="ECO:0000313" key="2">
    <source>
        <dbReference type="EMBL" id="ELQ74630.1"/>
    </source>
</evidence>
<keyword evidence="1" id="KW-0812">Transmembrane</keyword>
<proteinExistence type="predicted"/>
<reference evidence="2 3" key="1">
    <citation type="journal article" date="2012" name="PLoS Pathog.">
        <title>The genome of the obligate intracellular parasite Trachipleistophora hominis: new insights into microsporidian genome dynamics and reductive evolution.</title>
        <authorList>
            <person name="Heinz E."/>
            <person name="Williams T.A."/>
            <person name="Nakjang S."/>
            <person name="Noel C.J."/>
            <person name="Swan D.C."/>
            <person name="Goldberg A.V."/>
            <person name="Harris S.R."/>
            <person name="Weinmaier T."/>
            <person name="Markert S."/>
            <person name="Becher D."/>
            <person name="Bernhardt J."/>
            <person name="Dagan T."/>
            <person name="Hacker C."/>
            <person name="Lucocq J.M."/>
            <person name="Schweder T."/>
            <person name="Rattei T."/>
            <person name="Hall N."/>
            <person name="Hirt R.P."/>
            <person name="Embley T.M."/>
        </authorList>
    </citation>
    <scope>NUCLEOTIDE SEQUENCE [LARGE SCALE GENOMIC DNA]</scope>
</reference>
<dbReference type="HOGENOM" id="CLU_1563987_0_0_1"/>